<sequence>MKYGSYMGRFLEIDLTFNATKEIELDDQLIEEYVGGKGFGVKLYQDYIDDSVGPLSPDNVLFFLTGPLTGTFAPAMRSVVVTRSPLTGGWLDSYFGGYFGQAIKYAGYDGLIIKGKADHLSYLVIDNGKVEVKSGIKLKNLSTSETAARVKELHGGNYRVATIGPAGEELVKYSLISCENNRQAGRGGAGAVMGSKNLKAIAVKGDYLIEVADRSKFVEAVDKARQELDESADIDNFRENGTPSSIPFANEIGMLPACNYNKGQFSEAENLETEPQSELFWNRDLACSGCPIACGKIGRIRHGKYSGMLTDTVEYETLGLLGSNLGLGDIREVTKLANLCDELGLDTISAGGAIGFLIEAIDRNLYSDPELGSLDFGKAEAIREMIKLIAFRKGRTAGLLAEGVEEFSDKIVGGNKFAIHIKGLETPAWPPRGAPGMGLALMTADRGGCHQRSFPVSHEVGGLEWQGKKLERLSTDGKASLVVYQQNKLAALDTLVKCDFGTYGISEESYKLMLEAATDLELSGDNPWQELGSKIWDETRKINIMHGFDKEDDTLPARFMEEPLPDGPVEGHMITEEDREEMLTEYYRLRGWNSDGEVN</sequence>
<evidence type="ECO:0000256" key="8">
    <source>
        <dbReference type="ARBA" id="ARBA00049934"/>
    </source>
</evidence>
<dbReference type="GO" id="GO:0016625">
    <property type="term" value="F:oxidoreductase activity, acting on the aldehyde or oxo group of donors, iron-sulfur protein as acceptor"/>
    <property type="evidence" value="ECO:0007669"/>
    <property type="project" value="InterPro"/>
</dbReference>
<dbReference type="GO" id="GO:0046872">
    <property type="term" value="F:metal ion binding"/>
    <property type="evidence" value="ECO:0007669"/>
    <property type="project" value="UniProtKB-KW"/>
</dbReference>
<gene>
    <name evidence="10" type="ORF">I0Q91_00565</name>
</gene>
<evidence type="ECO:0000256" key="1">
    <source>
        <dbReference type="ARBA" id="ARBA00001966"/>
    </source>
</evidence>
<dbReference type="Gene3D" id="3.60.9.10">
    <property type="entry name" value="Aldehyde ferredoxin oxidoreductase, N-terminal domain"/>
    <property type="match status" value="1"/>
</dbReference>
<comment type="cofactor">
    <cofactor evidence="8">
        <name>tungstopterin</name>
        <dbReference type="ChEBI" id="CHEBI:30402"/>
    </cofactor>
</comment>
<dbReference type="AlphaFoldDB" id="A0A931ANG9"/>
<evidence type="ECO:0000313" key="11">
    <source>
        <dbReference type="Proteomes" id="UP000621436"/>
    </source>
</evidence>
<dbReference type="InterPro" id="IPR013984">
    <property type="entry name" value="Ald_Fedxn_OxRdtase_dom2"/>
</dbReference>
<dbReference type="InterPro" id="IPR013983">
    <property type="entry name" value="Ald_Fedxn_OxRdtase_N"/>
</dbReference>
<keyword evidence="3" id="KW-0004">4Fe-4S</keyword>
<dbReference type="Gene3D" id="1.10.599.10">
    <property type="entry name" value="Aldehyde Ferredoxin Oxidoreductase Protein, subunit A, domain 3"/>
    <property type="match status" value="1"/>
</dbReference>
<keyword evidence="7" id="KW-0411">Iron-sulfur</keyword>
<dbReference type="InterPro" id="IPR036021">
    <property type="entry name" value="Tungsten_al_ferr_oxy-like_C"/>
</dbReference>
<name>A0A931ANG9_9FIRM</name>
<dbReference type="GO" id="GO:0051539">
    <property type="term" value="F:4 iron, 4 sulfur cluster binding"/>
    <property type="evidence" value="ECO:0007669"/>
    <property type="project" value="UniProtKB-KW"/>
</dbReference>
<dbReference type="PANTHER" id="PTHR30038:SF0">
    <property type="entry name" value="TUNGSTEN-CONTAINING ALDEHYDE FERREDOXIN OXIDOREDUCTASE"/>
    <property type="match status" value="1"/>
</dbReference>
<evidence type="ECO:0000259" key="9">
    <source>
        <dbReference type="SMART" id="SM00790"/>
    </source>
</evidence>
<dbReference type="GO" id="GO:0009055">
    <property type="term" value="F:electron transfer activity"/>
    <property type="evidence" value="ECO:0007669"/>
    <property type="project" value="InterPro"/>
</dbReference>
<dbReference type="InterPro" id="IPR013985">
    <property type="entry name" value="Ald_Fedxn_OxRdtase_dom3"/>
</dbReference>
<keyword evidence="11" id="KW-1185">Reference proteome</keyword>
<comment type="cofactor">
    <cofactor evidence="1">
        <name>[4Fe-4S] cluster</name>
        <dbReference type="ChEBI" id="CHEBI:49883"/>
    </cofactor>
</comment>
<dbReference type="InterPro" id="IPR036503">
    <property type="entry name" value="Ald_Fedxn_OxRdtase_N_sf"/>
</dbReference>
<evidence type="ECO:0000256" key="7">
    <source>
        <dbReference type="ARBA" id="ARBA00023014"/>
    </source>
</evidence>
<dbReference type="Proteomes" id="UP000621436">
    <property type="component" value="Unassembled WGS sequence"/>
</dbReference>
<evidence type="ECO:0000256" key="4">
    <source>
        <dbReference type="ARBA" id="ARBA00022723"/>
    </source>
</evidence>
<comment type="caution">
    <text evidence="10">The sequence shown here is derived from an EMBL/GenBank/DDBJ whole genome shotgun (WGS) entry which is preliminary data.</text>
</comment>
<dbReference type="SMART" id="SM00790">
    <property type="entry name" value="AFOR_N"/>
    <property type="match status" value="1"/>
</dbReference>
<dbReference type="InterPro" id="IPR051919">
    <property type="entry name" value="W-dependent_AOR"/>
</dbReference>
<evidence type="ECO:0000256" key="5">
    <source>
        <dbReference type="ARBA" id="ARBA00023002"/>
    </source>
</evidence>
<feature type="domain" description="Aldehyde ferredoxin oxidoreductase N-terminal" evidence="9">
    <location>
        <begin position="6"/>
        <end position="207"/>
    </location>
</feature>
<reference evidence="10" key="1">
    <citation type="submission" date="2020-11" db="EMBL/GenBank/DDBJ databases">
        <title>Halonatronomonas betainensis gen. nov., sp. nov. a novel haloalkaliphilic representative of the family Halanaerobiacae capable of betaine degradation.</title>
        <authorList>
            <person name="Boltyanskaya Y."/>
            <person name="Kevbrin V."/>
            <person name="Detkova E."/>
            <person name="Grouzdev D.S."/>
            <person name="Koziaeva V."/>
            <person name="Zhilina T."/>
        </authorList>
    </citation>
    <scope>NUCLEOTIDE SEQUENCE</scope>
    <source>
        <strain evidence="10">Z-7014</strain>
    </source>
</reference>
<evidence type="ECO:0000313" key="10">
    <source>
        <dbReference type="EMBL" id="MBF8435557.1"/>
    </source>
</evidence>
<proteinExistence type="inferred from homology"/>
<dbReference type="InterPro" id="IPR001203">
    <property type="entry name" value="OxRdtase_Ald_Fedxn_C"/>
</dbReference>
<evidence type="ECO:0000256" key="6">
    <source>
        <dbReference type="ARBA" id="ARBA00023004"/>
    </source>
</evidence>
<dbReference type="Pfam" id="PF02730">
    <property type="entry name" value="AFOR_N"/>
    <property type="match status" value="1"/>
</dbReference>
<dbReference type="SUPFAM" id="SSF56228">
    <property type="entry name" value="Aldehyde ferredoxin oxidoreductase, N-terminal domain"/>
    <property type="match status" value="1"/>
</dbReference>
<dbReference type="Pfam" id="PF01314">
    <property type="entry name" value="AFOR_C"/>
    <property type="match status" value="1"/>
</dbReference>
<evidence type="ECO:0000256" key="2">
    <source>
        <dbReference type="ARBA" id="ARBA00011032"/>
    </source>
</evidence>
<dbReference type="SUPFAM" id="SSF48310">
    <property type="entry name" value="Aldehyde ferredoxin oxidoreductase, C-terminal domains"/>
    <property type="match status" value="1"/>
</dbReference>
<dbReference type="EMBL" id="JADPIE010000001">
    <property type="protein sequence ID" value="MBF8435557.1"/>
    <property type="molecule type" value="Genomic_DNA"/>
</dbReference>
<dbReference type="RefSeq" id="WP_270452194.1">
    <property type="nucleotide sequence ID" value="NZ_JADPIE010000001.1"/>
</dbReference>
<dbReference type="PANTHER" id="PTHR30038">
    <property type="entry name" value="ALDEHYDE FERREDOXIN OXIDOREDUCTASE"/>
    <property type="match status" value="1"/>
</dbReference>
<keyword evidence="5" id="KW-0560">Oxidoreductase</keyword>
<keyword evidence="4" id="KW-0479">Metal-binding</keyword>
<keyword evidence="6" id="KW-0408">Iron</keyword>
<protein>
    <submittedName>
        <fullName evidence="10">Aldehyde ferredoxin oxidoreductase family protein</fullName>
    </submittedName>
</protein>
<organism evidence="10 11">
    <name type="scientific">Halonatronomonas betaini</name>
    <dbReference type="NCBI Taxonomy" id="2778430"/>
    <lineage>
        <taxon>Bacteria</taxon>
        <taxon>Bacillati</taxon>
        <taxon>Bacillota</taxon>
        <taxon>Clostridia</taxon>
        <taxon>Halanaerobiales</taxon>
        <taxon>Halarsenatibacteraceae</taxon>
        <taxon>Halonatronomonas</taxon>
    </lineage>
</organism>
<dbReference type="Gene3D" id="1.10.569.10">
    <property type="entry name" value="Aldehyde Ferredoxin Oxidoreductase Protein, subunit A, domain 2"/>
    <property type="match status" value="1"/>
</dbReference>
<comment type="similarity">
    <text evidence="2">Belongs to the AOR/FOR family.</text>
</comment>
<evidence type="ECO:0000256" key="3">
    <source>
        <dbReference type="ARBA" id="ARBA00022485"/>
    </source>
</evidence>
<accession>A0A931ANG9</accession>